<accession>A0AAE1CW65</accession>
<dbReference type="AlphaFoldDB" id="A0AAE1CW65"/>
<comment type="caution">
    <text evidence="1">The sequence shown here is derived from an EMBL/GenBank/DDBJ whole genome shotgun (WGS) entry which is preliminary data.</text>
</comment>
<gene>
    <name evidence="1" type="ORF">RRG08_004302</name>
</gene>
<dbReference type="Proteomes" id="UP001283361">
    <property type="component" value="Unassembled WGS sequence"/>
</dbReference>
<keyword evidence="2" id="KW-1185">Reference proteome</keyword>
<proteinExistence type="predicted"/>
<dbReference type="EMBL" id="JAWDGP010006471">
    <property type="protein sequence ID" value="KAK3740366.1"/>
    <property type="molecule type" value="Genomic_DNA"/>
</dbReference>
<evidence type="ECO:0000313" key="2">
    <source>
        <dbReference type="Proteomes" id="UP001283361"/>
    </source>
</evidence>
<evidence type="ECO:0000313" key="1">
    <source>
        <dbReference type="EMBL" id="KAK3740366.1"/>
    </source>
</evidence>
<name>A0AAE1CW65_9GAST</name>
<reference evidence="1" key="1">
    <citation type="journal article" date="2023" name="G3 (Bethesda)">
        <title>A reference genome for the long-term kleptoplast-retaining sea slug Elysia crispata morphotype clarki.</title>
        <authorList>
            <person name="Eastman K.E."/>
            <person name="Pendleton A.L."/>
            <person name="Shaikh M.A."/>
            <person name="Suttiyut T."/>
            <person name="Ogas R."/>
            <person name="Tomko P."/>
            <person name="Gavelis G."/>
            <person name="Widhalm J.R."/>
            <person name="Wisecaver J.H."/>
        </authorList>
    </citation>
    <scope>NUCLEOTIDE SEQUENCE</scope>
    <source>
        <strain evidence="1">ECLA1</strain>
    </source>
</reference>
<sequence length="76" mass="8624">MTSDARKLLDMRATQRAITPARFAGSPRRLASHHGFPRLFASCPTAYESVDKNYLQKTFPQELDIASERLTKISQQ</sequence>
<organism evidence="1 2">
    <name type="scientific">Elysia crispata</name>
    <name type="common">lettuce slug</name>
    <dbReference type="NCBI Taxonomy" id="231223"/>
    <lineage>
        <taxon>Eukaryota</taxon>
        <taxon>Metazoa</taxon>
        <taxon>Spiralia</taxon>
        <taxon>Lophotrochozoa</taxon>
        <taxon>Mollusca</taxon>
        <taxon>Gastropoda</taxon>
        <taxon>Heterobranchia</taxon>
        <taxon>Euthyneura</taxon>
        <taxon>Panpulmonata</taxon>
        <taxon>Sacoglossa</taxon>
        <taxon>Placobranchoidea</taxon>
        <taxon>Plakobranchidae</taxon>
        <taxon>Elysia</taxon>
    </lineage>
</organism>
<protein>
    <submittedName>
        <fullName evidence="1">Uncharacterized protein</fullName>
    </submittedName>
</protein>